<dbReference type="OrthoDB" id="7305331at2"/>
<dbReference type="AlphaFoldDB" id="A0A437LYL9"/>
<evidence type="ECO:0008006" key="3">
    <source>
        <dbReference type="Google" id="ProtNLM"/>
    </source>
</evidence>
<dbReference type="Proteomes" id="UP000282971">
    <property type="component" value="Unassembled WGS sequence"/>
</dbReference>
<dbReference type="Pfam" id="PF08843">
    <property type="entry name" value="AbiEii"/>
    <property type="match status" value="1"/>
</dbReference>
<organism evidence="1 2">
    <name type="scientific">Sphingomonas crocodyli</name>
    <dbReference type="NCBI Taxonomy" id="1979270"/>
    <lineage>
        <taxon>Bacteria</taxon>
        <taxon>Pseudomonadati</taxon>
        <taxon>Pseudomonadota</taxon>
        <taxon>Alphaproteobacteria</taxon>
        <taxon>Sphingomonadales</taxon>
        <taxon>Sphingomonadaceae</taxon>
        <taxon>Sphingomonas</taxon>
    </lineage>
</organism>
<sequence>MRIFEHFEQANGFAPDWTFGGGTALMLQIDHRESHDIDLFLDDPQILPFLNPDTQGIVLDRQPDGYDSDGAGVLKLVYAEWGEIDFICCASITEHPAAAQMIHGWSTALETPAEIIAKKVYYRGWNFQPRDMFDLAAVVERLGRDYAAAALEACGAERLATALDVVQASNPAFVEAINGQLMVRSGAEHLVNAARDITLDVLRRL</sequence>
<dbReference type="RefSeq" id="WP_127745695.1">
    <property type="nucleotide sequence ID" value="NZ_SACN01000003.1"/>
</dbReference>
<keyword evidence="2" id="KW-1185">Reference proteome</keyword>
<gene>
    <name evidence="1" type="ORF">EOD43_19470</name>
</gene>
<protein>
    <recommendedName>
        <fullName evidence="3">Nucleotidyl transferase AbiEii/AbiGii toxin family protein</fullName>
    </recommendedName>
</protein>
<proteinExistence type="predicted"/>
<evidence type="ECO:0000313" key="2">
    <source>
        <dbReference type="Proteomes" id="UP000282971"/>
    </source>
</evidence>
<reference evidence="1 2" key="1">
    <citation type="submission" date="2019-01" db="EMBL/GenBank/DDBJ databases">
        <authorList>
            <person name="Chen W.-M."/>
        </authorList>
    </citation>
    <scope>NUCLEOTIDE SEQUENCE [LARGE SCALE GENOMIC DNA]</scope>
    <source>
        <strain evidence="1 2">CCP-7</strain>
    </source>
</reference>
<dbReference type="InterPro" id="IPR014942">
    <property type="entry name" value="AbiEii"/>
</dbReference>
<evidence type="ECO:0000313" key="1">
    <source>
        <dbReference type="EMBL" id="RVT90436.1"/>
    </source>
</evidence>
<name>A0A437LYL9_9SPHN</name>
<accession>A0A437LYL9</accession>
<dbReference type="EMBL" id="SACN01000003">
    <property type="protein sequence ID" value="RVT90436.1"/>
    <property type="molecule type" value="Genomic_DNA"/>
</dbReference>
<comment type="caution">
    <text evidence="1">The sequence shown here is derived from an EMBL/GenBank/DDBJ whole genome shotgun (WGS) entry which is preliminary data.</text>
</comment>